<protein>
    <submittedName>
        <fullName evidence="1">Uncharacterized protein</fullName>
    </submittedName>
</protein>
<proteinExistence type="predicted"/>
<comment type="caution">
    <text evidence="1">The sequence shown here is derived from an EMBL/GenBank/DDBJ whole genome shotgun (WGS) entry which is preliminary data.</text>
</comment>
<dbReference type="EMBL" id="JAFBMS010000017">
    <property type="protein sequence ID" value="KAG9345743.1"/>
    <property type="molecule type" value="Genomic_DNA"/>
</dbReference>
<organism evidence="1 2">
    <name type="scientific">Albula glossodonta</name>
    <name type="common">roundjaw bonefish</name>
    <dbReference type="NCBI Taxonomy" id="121402"/>
    <lineage>
        <taxon>Eukaryota</taxon>
        <taxon>Metazoa</taxon>
        <taxon>Chordata</taxon>
        <taxon>Craniata</taxon>
        <taxon>Vertebrata</taxon>
        <taxon>Euteleostomi</taxon>
        <taxon>Actinopterygii</taxon>
        <taxon>Neopterygii</taxon>
        <taxon>Teleostei</taxon>
        <taxon>Albuliformes</taxon>
        <taxon>Albulidae</taxon>
        <taxon>Albula</taxon>
    </lineage>
</organism>
<evidence type="ECO:0000313" key="1">
    <source>
        <dbReference type="EMBL" id="KAG9345743.1"/>
    </source>
</evidence>
<accession>A0A8T2NXH1</accession>
<gene>
    <name evidence="1" type="ORF">JZ751_008887</name>
</gene>
<name>A0A8T2NXH1_9TELE</name>
<evidence type="ECO:0000313" key="2">
    <source>
        <dbReference type="Proteomes" id="UP000824540"/>
    </source>
</evidence>
<dbReference type="AlphaFoldDB" id="A0A8T2NXH1"/>
<reference evidence="1" key="1">
    <citation type="thesis" date="2021" institute="BYU ScholarsArchive" country="Provo, UT, USA">
        <title>Applications of and Algorithms for Genome Assembly and Genomic Analyses with an Emphasis on Marine Teleosts.</title>
        <authorList>
            <person name="Pickett B.D."/>
        </authorList>
    </citation>
    <scope>NUCLEOTIDE SEQUENCE</scope>
    <source>
        <strain evidence="1">HI-2016</strain>
    </source>
</reference>
<sequence length="66" mass="7013">MRIPDSWKLQRGSGCVSGLQIGLVPGTGPGREVSLHSSSLTESKRGRIILLLTGEEGLSLMKTSPH</sequence>
<keyword evidence="2" id="KW-1185">Reference proteome</keyword>
<dbReference type="Proteomes" id="UP000824540">
    <property type="component" value="Unassembled WGS sequence"/>
</dbReference>